<organism evidence="9 10">
    <name type="scientific">Shewanella polaris</name>
    <dbReference type="NCBI Taxonomy" id="2588449"/>
    <lineage>
        <taxon>Bacteria</taxon>
        <taxon>Pseudomonadati</taxon>
        <taxon>Pseudomonadota</taxon>
        <taxon>Gammaproteobacteria</taxon>
        <taxon>Alteromonadales</taxon>
        <taxon>Shewanellaceae</taxon>
        <taxon>Shewanella</taxon>
    </lineage>
</organism>
<dbReference type="KEGG" id="spol:FH971_03705"/>
<dbReference type="EMBL" id="CP041036">
    <property type="protein sequence ID" value="QDE30158.1"/>
    <property type="molecule type" value="Genomic_DNA"/>
</dbReference>
<dbReference type="RefSeq" id="WP_137222744.1">
    <property type="nucleotide sequence ID" value="NZ_CP041036.1"/>
</dbReference>
<feature type="transmembrane region" description="Helical" evidence="7">
    <location>
        <begin position="124"/>
        <end position="154"/>
    </location>
</feature>
<proteinExistence type="inferred from homology"/>
<keyword evidence="10" id="KW-1185">Reference proteome</keyword>
<comment type="similarity">
    <text evidence="6">Belongs to the exbB/tolQ family.</text>
</comment>
<evidence type="ECO:0000313" key="9">
    <source>
        <dbReference type="EMBL" id="QDE30158.1"/>
    </source>
</evidence>
<keyword evidence="5 7" id="KW-0472">Membrane</keyword>
<dbReference type="GO" id="GO:0005886">
    <property type="term" value="C:plasma membrane"/>
    <property type="evidence" value="ECO:0007669"/>
    <property type="project" value="UniProtKB-SubCell"/>
</dbReference>
<keyword evidence="3 7" id="KW-0812">Transmembrane</keyword>
<dbReference type="AlphaFoldDB" id="A0A4Y5YC53"/>
<dbReference type="InterPro" id="IPR002898">
    <property type="entry name" value="MotA_ExbB_proton_chnl"/>
</dbReference>
<evidence type="ECO:0000313" key="10">
    <source>
        <dbReference type="Proteomes" id="UP000319809"/>
    </source>
</evidence>
<dbReference type="PANTHER" id="PTHR30625">
    <property type="entry name" value="PROTEIN TOLQ"/>
    <property type="match status" value="1"/>
</dbReference>
<name>A0A4Y5YC53_9GAMM</name>
<dbReference type="GO" id="GO:0017038">
    <property type="term" value="P:protein import"/>
    <property type="evidence" value="ECO:0007669"/>
    <property type="project" value="TreeGrafter"/>
</dbReference>
<dbReference type="PANTHER" id="PTHR30625:SF11">
    <property type="entry name" value="MOTA_TOLQ_EXBB PROTON CHANNEL DOMAIN-CONTAINING PROTEIN"/>
    <property type="match status" value="1"/>
</dbReference>
<dbReference type="InterPro" id="IPR050790">
    <property type="entry name" value="ExbB/TolQ_transport"/>
</dbReference>
<feature type="domain" description="MotA/TolQ/ExbB proton channel" evidence="8">
    <location>
        <begin position="76"/>
        <end position="161"/>
    </location>
</feature>
<evidence type="ECO:0000256" key="7">
    <source>
        <dbReference type="SAM" id="Phobius"/>
    </source>
</evidence>
<protein>
    <submittedName>
        <fullName evidence="9">MotA/TolQ/ExbB proton channel family protein</fullName>
    </submittedName>
</protein>
<evidence type="ECO:0000259" key="8">
    <source>
        <dbReference type="Pfam" id="PF01618"/>
    </source>
</evidence>
<dbReference type="Proteomes" id="UP000319809">
    <property type="component" value="Chromosome"/>
</dbReference>
<keyword evidence="6" id="KW-0813">Transport</keyword>
<reference evidence="9 10" key="1">
    <citation type="submission" date="2019-06" db="EMBL/GenBank/DDBJ databases">
        <title>The genome of Shewanella sp. SM1901.</title>
        <authorList>
            <person name="Cha Q."/>
        </authorList>
    </citation>
    <scope>NUCLEOTIDE SEQUENCE [LARGE SCALE GENOMIC DNA]</scope>
    <source>
        <strain evidence="9 10">SM1901</strain>
    </source>
</reference>
<accession>A0A4Y5YC53</accession>
<evidence type="ECO:0000256" key="6">
    <source>
        <dbReference type="RuleBase" id="RU004057"/>
    </source>
</evidence>
<feature type="transmembrane region" description="Helical" evidence="7">
    <location>
        <begin position="91"/>
        <end position="112"/>
    </location>
</feature>
<evidence type="ECO:0000256" key="1">
    <source>
        <dbReference type="ARBA" id="ARBA00004651"/>
    </source>
</evidence>
<comment type="subcellular location">
    <subcellularLocation>
        <location evidence="1">Cell membrane</location>
        <topology evidence="1">Multi-pass membrane protein</topology>
    </subcellularLocation>
    <subcellularLocation>
        <location evidence="6">Membrane</location>
        <topology evidence="6">Multi-pass membrane protein</topology>
    </subcellularLocation>
</comment>
<evidence type="ECO:0000256" key="5">
    <source>
        <dbReference type="ARBA" id="ARBA00023136"/>
    </source>
</evidence>
<evidence type="ECO:0000256" key="3">
    <source>
        <dbReference type="ARBA" id="ARBA00022692"/>
    </source>
</evidence>
<keyword evidence="6" id="KW-0653">Protein transport</keyword>
<evidence type="ECO:0000256" key="4">
    <source>
        <dbReference type="ARBA" id="ARBA00022989"/>
    </source>
</evidence>
<feature type="transmembrane region" description="Helical" evidence="7">
    <location>
        <begin position="26"/>
        <end position="47"/>
    </location>
</feature>
<keyword evidence="4 7" id="KW-1133">Transmembrane helix</keyword>
<evidence type="ECO:0000256" key="2">
    <source>
        <dbReference type="ARBA" id="ARBA00022475"/>
    </source>
</evidence>
<gene>
    <name evidence="9" type="ORF">FH971_03705</name>
</gene>
<dbReference type="Pfam" id="PF01618">
    <property type="entry name" value="MotA_ExbB"/>
    <property type="match status" value="1"/>
</dbReference>
<sequence>MTINNIIYSISQFEHSILAFIDMGGLVMWPLFACCLWMLWLASQIIFKSYDLSYIRTTTQTCPDWLNHRLDSIALRKAYQQQYFDLQGVKLLSMVAPLLGLLGTVSGMIAMFTAGADYGFHDPAVISAGISMAMVTTQTGLFIGLSGALLAFFWQRKLNKIQRIDLVRGYHAE</sequence>
<keyword evidence="2" id="KW-1003">Cell membrane</keyword>